<dbReference type="STRING" id="576137.A0A1L7XY78"/>
<dbReference type="InterPro" id="IPR024983">
    <property type="entry name" value="CHAT_dom"/>
</dbReference>
<dbReference type="Pfam" id="PF12770">
    <property type="entry name" value="CHAT"/>
    <property type="match status" value="1"/>
</dbReference>
<evidence type="ECO:0000313" key="3">
    <source>
        <dbReference type="EMBL" id="CZR69960.1"/>
    </source>
</evidence>
<dbReference type="EMBL" id="FJOG01000087">
    <property type="protein sequence ID" value="CZR69960.1"/>
    <property type="molecule type" value="Genomic_DNA"/>
</dbReference>
<evidence type="ECO:0000256" key="1">
    <source>
        <dbReference type="SAM" id="MobiDB-lite"/>
    </source>
</evidence>
<proteinExistence type="predicted"/>
<dbReference type="InterPro" id="IPR011990">
    <property type="entry name" value="TPR-like_helical_dom_sf"/>
</dbReference>
<feature type="compositionally biased region" description="Basic and acidic residues" evidence="1">
    <location>
        <begin position="325"/>
        <end position="340"/>
    </location>
</feature>
<feature type="region of interest" description="Disordered" evidence="1">
    <location>
        <begin position="325"/>
        <end position="359"/>
    </location>
</feature>
<evidence type="ECO:0000313" key="4">
    <source>
        <dbReference type="Proteomes" id="UP000184330"/>
    </source>
</evidence>
<sequence length="990" mass="111464">MISFFKSITQINLRDLPEEPIDIELTNVHFELEKPFAPWTFMDDYRLDDAKRAARNNPNSAEFAEKLSDLYMARCRRFRLFGRWNERPGRLFLDSEAALVEIARTMGPGFTSEAEGRSALLRRWSKWSILQEYKYARVGDFGLLQFAISLAERVLRDTPEGHPSLPHRLTNLGNMCAMRFERSGYGDDIDRAIEYAEKALKCSETMNVEEKAYLKGRLMRNVAVKLEMRDQRLSSIRDLDDAISMMGTAITLVNEDNPDWALFKGELGNMKASRFRRTKEITTDLDMAIETMESALALLPKHHPNKSHLLCDLGDRYLDRYQRLHGKKDGKEDGKEDLEKSINTSRKSHDIREARDPDRGKPWCSMACKYVIRAQDFPNRVNIATAISITRHGPKLPEGDPMEMEALERLGDAIMAKHNYNYGIDHRYCDKGIDKYAEAIQVKNGPPLTAIRIAKKIAEYSMRFSHERIACINAAGVCTHVLKVVWPRLNPRTLSRDDMEFVIRHLSGLSSLAAVSVMKSGKSASDALVALESGRGLMASLTIDSRSDVSTLKEQHADLYKRYMTLQDEISSNIPSGSEPEKSAEGSTTVAISQRNRKVREFDKLAEEIRSLEGFEHFQQPLPHAELVSLAEFGPIVCFNTTSQRCDAFLVTRNDIQCLELSAQYDKIQEFVIELVRKKEIFASGNQSQTSERNRRLRKILAELWKLAVEPVLSCLGLISNEPPAKLPRIWWVTSGPMGLLPLHAAGSSWGNSRENTASHVVSSYVPTFRALAYARQKMLKSLLEPSRECLIVSMPETEGRLPLDVAKEVKAVQKHLESQGNTVSSFEIPLEKEVRSKLQSASIVHFACHGESNALNPSCSGLRLAGKDLLRVRDLAAMSLDQAQIAYLSACSTAENSADDQLVEESIHVASAFQLVGFPHVIGSLWPVSNKIAEIVAPKFYESLTKHLQAGENNNDAIAYALDDAVKNWRGGRNTERFISWCPFIHIGA</sequence>
<feature type="domain" description="CHAT" evidence="2">
    <location>
        <begin position="699"/>
        <end position="990"/>
    </location>
</feature>
<dbReference type="AlphaFoldDB" id="A0A1L7XY78"/>
<organism evidence="3 4">
    <name type="scientific">Phialocephala subalpina</name>
    <dbReference type="NCBI Taxonomy" id="576137"/>
    <lineage>
        <taxon>Eukaryota</taxon>
        <taxon>Fungi</taxon>
        <taxon>Dikarya</taxon>
        <taxon>Ascomycota</taxon>
        <taxon>Pezizomycotina</taxon>
        <taxon>Leotiomycetes</taxon>
        <taxon>Helotiales</taxon>
        <taxon>Mollisiaceae</taxon>
        <taxon>Phialocephala</taxon>
        <taxon>Phialocephala fortinii species complex</taxon>
    </lineage>
</organism>
<keyword evidence="4" id="KW-1185">Reference proteome</keyword>
<dbReference type="Proteomes" id="UP000184330">
    <property type="component" value="Unassembled WGS sequence"/>
</dbReference>
<dbReference type="OrthoDB" id="9991317at2759"/>
<accession>A0A1L7XY78</accession>
<feature type="compositionally biased region" description="Basic and acidic residues" evidence="1">
    <location>
        <begin position="347"/>
        <end position="359"/>
    </location>
</feature>
<gene>
    <name evidence="3" type="ORF">PAC_19861</name>
</gene>
<protein>
    <recommendedName>
        <fullName evidence="2">CHAT domain-containing protein</fullName>
    </recommendedName>
</protein>
<reference evidence="3 4" key="1">
    <citation type="submission" date="2016-03" db="EMBL/GenBank/DDBJ databases">
        <authorList>
            <person name="Ploux O."/>
        </authorList>
    </citation>
    <scope>NUCLEOTIDE SEQUENCE [LARGE SCALE GENOMIC DNA]</scope>
    <source>
        <strain evidence="3 4">UAMH 11012</strain>
    </source>
</reference>
<name>A0A1L7XY78_9HELO</name>
<evidence type="ECO:0000259" key="2">
    <source>
        <dbReference type="Pfam" id="PF12770"/>
    </source>
</evidence>
<dbReference type="Gene3D" id="1.25.40.10">
    <property type="entry name" value="Tetratricopeptide repeat domain"/>
    <property type="match status" value="1"/>
</dbReference>